<organism evidence="4 5">
    <name type="scientific">Anas platyrhynchos platyrhynchos</name>
    <name type="common">Northern mallard</name>
    <dbReference type="NCBI Taxonomy" id="8840"/>
    <lineage>
        <taxon>Eukaryota</taxon>
        <taxon>Metazoa</taxon>
        <taxon>Chordata</taxon>
        <taxon>Craniata</taxon>
        <taxon>Vertebrata</taxon>
        <taxon>Euteleostomi</taxon>
        <taxon>Archelosauria</taxon>
        <taxon>Archosauria</taxon>
        <taxon>Dinosauria</taxon>
        <taxon>Saurischia</taxon>
        <taxon>Theropoda</taxon>
        <taxon>Coelurosauria</taxon>
        <taxon>Aves</taxon>
        <taxon>Neognathae</taxon>
        <taxon>Galloanserae</taxon>
        <taxon>Anseriformes</taxon>
        <taxon>Anatidae</taxon>
        <taxon>Anatinae</taxon>
        <taxon>Anas</taxon>
    </lineage>
</organism>
<accession>A0A493T4S8</accession>
<reference evidence="4" key="3">
    <citation type="submission" date="2025-09" db="UniProtKB">
        <authorList>
            <consortium name="Ensembl"/>
        </authorList>
    </citation>
    <scope>IDENTIFICATION</scope>
</reference>
<reference evidence="5" key="1">
    <citation type="submission" date="2017-10" db="EMBL/GenBank/DDBJ databases">
        <title>A new Pekin duck reference genome.</title>
        <authorList>
            <person name="Hou Z.-C."/>
            <person name="Zhou Z.-K."/>
            <person name="Zhu F."/>
            <person name="Hou S.-S."/>
        </authorList>
    </citation>
    <scope>NUCLEOTIDE SEQUENCE [LARGE SCALE GENOMIC DNA]</scope>
</reference>
<dbReference type="InterPro" id="IPR033992">
    <property type="entry name" value="NKR-like_CTLD"/>
</dbReference>
<evidence type="ECO:0000313" key="4">
    <source>
        <dbReference type="Ensembl" id="ENSAPLP00000020708.1"/>
    </source>
</evidence>
<evidence type="ECO:0000256" key="1">
    <source>
        <dbReference type="ARBA" id="ARBA00004401"/>
    </source>
</evidence>
<keyword evidence="5" id="KW-1185">Reference proteome</keyword>
<dbReference type="GO" id="GO:0005886">
    <property type="term" value="C:plasma membrane"/>
    <property type="evidence" value="ECO:0007669"/>
    <property type="project" value="UniProtKB-SubCell"/>
</dbReference>
<dbReference type="AlphaFoldDB" id="A0A493T4S8"/>
<dbReference type="PROSITE" id="PS50041">
    <property type="entry name" value="C_TYPE_LECTIN_2"/>
    <property type="match status" value="1"/>
</dbReference>
<feature type="domain" description="C-type lectin" evidence="3">
    <location>
        <begin position="64"/>
        <end position="167"/>
    </location>
</feature>
<dbReference type="Gene3D" id="3.10.100.10">
    <property type="entry name" value="Mannose-Binding Protein A, subunit A"/>
    <property type="match status" value="1"/>
</dbReference>
<name>A0A493T4S8_ANAPP</name>
<keyword evidence="2" id="KW-0430">Lectin</keyword>
<dbReference type="SMART" id="SM00034">
    <property type="entry name" value="CLECT"/>
    <property type="match status" value="1"/>
</dbReference>
<dbReference type="CDD" id="cd03593">
    <property type="entry name" value="CLECT_NK_receptors_like"/>
    <property type="match status" value="1"/>
</dbReference>
<dbReference type="InterPro" id="IPR016187">
    <property type="entry name" value="CTDL_fold"/>
</dbReference>
<comment type="subcellular location">
    <subcellularLocation>
        <location evidence="1">Cell membrane</location>
        <topology evidence="1">Single-pass type II membrane protein</topology>
    </subcellularLocation>
</comment>
<dbReference type="PANTHER" id="PTHR45710:SF35">
    <property type="entry name" value="C-TYPE LECTIN DOMAIN FAMILY 2 MEMBER D"/>
    <property type="match status" value="1"/>
</dbReference>
<evidence type="ECO:0000313" key="5">
    <source>
        <dbReference type="Proteomes" id="UP000016666"/>
    </source>
</evidence>
<dbReference type="InterPro" id="IPR050828">
    <property type="entry name" value="C-type_lectin/matrix_domain"/>
</dbReference>
<dbReference type="OMA" id="HHIWRWT"/>
<dbReference type="Ensembl" id="ENSAPLT00000026679.1">
    <property type="protein sequence ID" value="ENSAPLP00000020708.1"/>
    <property type="gene ID" value="ENSAPLG00000021091.1"/>
</dbReference>
<dbReference type="InterPro" id="IPR016186">
    <property type="entry name" value="C-type_lectin-like/link_sf"/>
</dbReference>
<dbReference type="Proteomes" id="UP000016666">
    <property type="component" value="Unassembled WGS sequence"/>
</dbReference>
<protein>
    <recommendedName>
        <fullName evidence="3">C-type lectin domain-containing protein</fullName>
    </recommendedName>
</protein>
<dbReference type="SUPFAM" id="SSF56436">
    <property type="entry name" value="C-type lectin-like"/>
    <property type="match status" value="1"/>
</dbReference>
<reference evidence="4" key="2">
    <citation type="submission" date="2025-08" db="UniProtKB">
        <authorList>
            <consortium name="Ensembl"/>
        </authorList>
    </citation>
    <scope>IDENTIFICATION</scope>
</reference>
<dbReference type="InterPro" id="IPR001304">
    <property type="entry name" value="C-type_lectin-like"/>
</dbReference>
<dbReference type="STRING" id="8840.ENSAPLP00000020708"/>
<evidence type="ECO:0000259" key="3">
    <source>
        <dbReference type="PROSITE" id="PS50041"/>
    </source>
</evidence>
<evidence type="ECO:0000256" key="2">
    <source>
        <dbReference type="ARBA" id="ARBA00022734"/>
    </source>
</evidence>
<proteinExistence type="predicted"/>
<dbReference type="GeneTree" id="ENSGT00940000155319"/>
<dbReference type="Pfam" id="PF00059">
    <property type="entry name" value="Lectin_C"/>
    <property type="match status" value="1"/>
</dbReference>
<dbReference type="GO" id="GO:0030246">
    <property type="term" value="F:carbohydrate binding"/>
    <property type="evidence" value="ECO:0007669"/>
    <property type="project" value="UniProtKB-KW"/>
</dbReference>
<sequence length="201" mass="22467">MMPSCRGAKEMTFSLKCLKNKLFPIRVTVLVAALLIAIIALAARKCPSCPSPILPGCSGNGIRFGEKCFYFVEDEANWNKSQSFCLSQGAQLATIDSQEDLRFLLRYGHALYYWVSLHREGFDPWRWCNGSLFNNLFSIWGNGQCAYINLDGVSSNSCSQLTYLVCSHPLQSPRGVWRGVEPRVAPCSLLLRPEVSSEFTP</sequence>
<dbReference type="PANTHER" id="PTHR45710">
    <property type="entry name" value="C-TYPE LECTIN DOMAIN-CONTAINING PROTEIN 180"/>
    <property type="match status" value="1"/>
</dbReference>